<dbReference type="InterPro" id="IPR015915">
    <property type="entry name" value="Kelch-typ_b-propeller"/>
</dbReference>
<dbReference type="SUPFAM" id="SSF117281">
    <property type="entry name" value="Kelch motif"/>
    <property type="match status" value="1"/>
</dbReference>
<feature type="domain" description="F-box" evidence="1">
    <location>
        <begin position="1"/>
        <end position="35"/>
    </location>
</feature>
<dbReference type="PROSITE" id="PS50181">
    <property type="entry name" value="FBOX"/>
    <property type="match status" value="1"/>
</dbReference>
<sequence length="172" mass="19978">MEDLPVELLQYIFMLLSPCSDLPSVIQVCRRWRNVGLEVMKLRRNAIASAYRLEAPLRWQVPKASIPAPTKRFGATVLYHDGYVYVFGGATSMFTTFNDLWRYELNTHTWKRLVVEGELPTPRAHAKGGFIGQTLYLFGGCHSFHLPGMYHAVSSFWRYLKQFKIYCWTNFC</sequence>
<dbReference type="EMBL" id="UZAN01064022">
    <property type="protein sequence ID" value="VDP93634.1"/>
    <property type="molecule type" value="Genomic_DNA"/>
</dbReference>
<dbReference type="OrthoDB" id="9973021at2759"/>
<reference evidence="2 3" key="2">
    <citation type="submission" date="2018-11" db="EMBL/GenBank/DDBJ databases">
        <authorList>
            <consortium name="Pathogen Informatics"/>
        </authorList>
    </citation>
    <scope>NUCLEOTIDE SEQUENCE [LARGE SCALE GENOMIC DNA]</scope>
    <source>
        <strain evidence="2 3">Egypt</strain>
    </source>
</reference>
<evidence type="ECO:0000313" key="3">
    <source>
        <dbReference type="Proteomes" id="UP000272942"/>
    </source>
</evidence>
<dbReference type="Proteomes" id="UP000272942">
    <property type="component" value="Unassembled WGS sequence"/>
</dbReference>
<evidence type="ECO:0000313" key="4">
    <source>
        <dbReference type="WBParaSite" id="ECPE_0001640501-mRNA-1"/>
    </source>
</evidence>
<dbReference type="PANTHER" id="PTHR46432">
    <property type="entry name" value="F-BOX ONLY PROTEIN 42"/>
    <property type="match status" value="1"/>
</dbReference>
<keyword evidence="3" id="KW-1185">Reference proteome</keyword>
<dbReference type="GO" id="GO:0019005">
    <property type="term" value="C:SCF ubiquitin ligase complex"/>
    <property type="evidence" value="ECO:0007669"/>
    <property type="project" value="TreeGrafter"/>
</dbReference>
<accession>A0A183BAX7</accession>
<dbReference type="SUPFAM" id="SSF81383">
    <property type="entry name" value="F-box domain"/>
    <property type="match status" value="1"/>
</dbReference>
<dbReference type="WBParaSite" id="ECPE_0001640501-mRNA-1">
    <property type="protein sequence ID" value="ECPE_0001640501-mRNA-1"/>
    <property type="gene ID" value="ECPE_0001640501"/>
</dbReference>
<dbReference type="SMART" id="SM00256">
    <property type="entry name" value="FBOX"/>
    <property type="match status" value="1"/>
</dbReference>
<proteinExistence type="predicted"/>
<dbReference type="Gene3D" id="1.20.1280.50">
    <property type="match status" value="1"/>
</dbReference>
<dbReference type="InterPro" id="IPR001810">
    <property type="entry name" value="F-box_dom"/>
</dbReference>
<dbReference type="GO" id="GO:1990756">
    <property type="term" value="F:ubiquitin-like ligase-substrate adaptor activity"/>
    <property type="evidence" value="ECO:0007669"/>
    <property type="project" value="TreeGrafter"/>
</dbReference>
<evidence type="ECO:0000259" key="1">
    <source>
        <dbReference type="PROSITE" id="PS50181"/>
    </source>
</evidence>
<dbReference type="InterPro" id="IPR036047">
    <property type="entry name" value="F-box-like_dom_sf"/>
</dbReference>
<protein>
    <submittedName>
        <fullName evidence="4">F-box domain-containing protein</fullName>
    </submittedName>
</protein>
<dbReference type="PANTHER" id="PTHR46432:SF1">
    <property type="entry name" value="F-BOX ONLY PROTEIN 42"/>
    <property type="match status" value="1"/>
</dbReference>
<dbReference type="AlphaFoldDB" id="A0A183BAX7"/>
<evidence type="ECO:0000313" key="2">
    <source>
        <dbReference type="EMBL" id="VDP93634.1"/>
    </source>
</evidence>
<organism evidence="4">
    <name type="scientific">Echinostoma caproni</name>
    <dbReference type="NCBI Taxonomy" id="27848"/>
    <lineage>
        <taxon>Eukaryota</taxon>
        <taxon>Metazoa</taxon>
        <taxon>Spiralia</taxon>
        <taxon>Lophotrochozoa</taxon>
        <taxon>Platyhelminthes</taxon>
        <taxon>Trematoda</taxon>
        <taxon>Digenea</taxon>
        <taxon>Plagiorchiida</taxon>
        <taxon>Echinostomata</taxon>
        <taxon>Echinostomatoidea</taxon>
        <taxon>Echinostomatidae</taxon>
        <taxon>Echinostoma</taxon>
    </lineage>
</organism>
<name>A0A183BAX7_9TREM</name>
<dbReference type="Gene3D" id="2.120.10.80">
    <property type="entry name" value="Kelch-type beta propeller"/>
    <property type="match status" value="1"/>
</dbReference>
<dbReference type="Pfam" id="PF12937">
    <property type="entry name" value="F-box-like"/>
    <property type="match status" value="1"/>
</dbReference>
<gene>
    <name evidence="2" type="ORF">ECPE_LOCUS16362</name>
</gene>
<dbReference type="Pfam" id="PF24681">
    <property type="entry name" value="Kelch_KLHDC2_KLHL20_DRC7"/>
    <property type="match status" value="1"/>
</dbReference>
<dbReference type="InterPro" id="IPR052821">
    <property type="entry name" value="F-box_only_SRC"/>
</dbReference>
<reference evidence="4" key="1">
    <citation type="submission" date="2016-06" db="UniProtKB">
        <authorList>
            <consortium name="WormBaseParasite"/>
        </authorList>
    </citation>
    <scope>IDENTIFICATION</scope>
</reference>